<sequence>LNEVATFSHHCAMNLHQKILLQQLYDSNASTCIIISAVNKINNGEIILLKDIVNECACIRLALNKDYNNNSTQTLLKLFEEYNYVVVPYKMAKEYLTHLFFFHIEVAKCVGRCSEVLIVNSIYKPNIYKYPLVSTVGINNISNEKGVLATYQIAIALIKDESEISYTWFLQTLRTKIYDAYGYLLDIEVEALQLTETENKISHFLDAVKKAAKKANSSKKVVLYIQT</sequence>
<name>A0A9N9JJ36_9GLOM</name>
<comment type="caution">
    <text evidence="1">The sequence shown here is derived from an EMBL/GenBank/DDBJ whole genome shotgun (WGS) entry which is preliminary data.</text>
</comment>
<organism evidence="1 2">
    <name type="scientific">Dentiscutata erythropus</name>
    <dbReference type="NCBI Taxonomy" id="1348616"/>
    <lineage>
        <taxon>Eukaryota</taxon>
        <taxon>Fungi</taxon>
        <taxon>Fungi incertae sedis</taxon>
        <taxon>Mucoromycota</taxon>
        <taxon>Glomeromycotina</taxon>
        <taxon>Glomeromycetes</taxon>
        <taxon>Diversisporales</taxon>
        <taxon>Gigasporaceae</taxon>
        <taxon>Dentiscutata</taxon>
    </lineage>
</organism>
<dbReference type="Proteomes" id="UP000789405">
    <property type="component" value="Unassembled WGS sequence"/>
</dbReference>
<keyword evidence="2" id="KW-1185">Reference proteome</keyword>
<dbReference type="OrthoDB" id="2365479at2759"/>
<proteinExistence type="predicted"/>
<feature type="non-terminal residue" evidence="1">
    <location>
        <position position="227"/>
    </location>
</feature>
<gene>
    <name evidence="1" type="ORF">DERYTH_LOCUS19653</name>
</gene>
<evidence type="ECO:0000313" key="1">
    <source>
        <dbReference type="EMBL" id="CAG8781103.1"/>
    </source>
</evidence>
<accession>A0A9N9JJ36</accession>
<reference evidence="1" key="1">
    <citation type="submission" date="2021-06" db="EMBL/GenBank/DDBJ databases">
        <authorList>
            <person name="Kallberg Y."/>
            <person name="Tangrot J."/>
            <person name="Rosling A."/>
        </authorList>
    </citation>
    <scope>NUCLEOTIDE SEQUENCE</scope>
    <source>
        <strain evidence="1">MA453B</strain>
    </source>
</reference>
<protein>
    <submittedName>
        <fullName evidence="1">18028_t:CDS:1</fullName>
    </submittedName>
</protein>
<dbReference type="EMBL" id="CAJVPY010021888">
    <property type="protein sequence ID" value="CAG8781103.1"/>
    <property type="molecule type" value="Genomic_DNA"/>
</dbReference>
<dbReference type="AlphaFoldDB" id="A0A9N9JJ36"/>
<evidence type="ECO:0000313" key="2">
    <source>
        <dbReference type="Proteomes" id="UP000789405"/>
    </source>
</evidence>